<keyword evidence="8 10" id="KW-1133">Transmembrane helix</keyword>
<keyword evidence="3" id="KW-1003">Cell membrane</keyword>
<evidence type="ECO:0000256" key="6">
    <source>
        <dbReference type="ARBA" id="ARBA00022741"/>
    </source>
</evidence>
<dbReference type="Proteomes" id="UP000186785">
    <property type="component" value="Unassembled WGS sequence"/>
</dbReference>
<dbReference type="STRING" id="1921764.BSR28_02165"/>
<dbReference type="PANTHER" id="PTHR43394">
    <property type="entry name" value="ATP-DEPENDENT PERMEASE MDL1, MITOCHONDRIAL"/>
    <property type="match status" value="1"/>
</dbReference>
<organism evidence="13 14">
    <name type="scientific">Boudabousia liubingyangii</name>
    <dbReference type="NCBI Taxonomy" id="1921764"/>
    <lineage>
        <taxon>Bacteria</taxon>
        <taxon>Bacillati</taxon>
        <taxon>Actinomycetota</taxon>
        <taxon>Actinomycetes</taxon>
        <taxon>Actinomycetales</taxon>
        <taxon>Actinomycetaceae</taxon>
        <taxon>Boudabousia</taxon>
    </lineage>
</organism>
<dbReference type="SMART" id="SM00382">
    <property type="entry name" value="AAA"/>
    <property type="match status" value="1"/>
</dbReference>
<evidence type="ECO:0008006" key="15">
    <source>
        <dbReference type="Google" id="ProtNLM"/>
    </source>
</evidence>
<evidence type="ECO:0000256" key="7">
    <source>
        <dbReference type="ARBA" id="ARBA00022840"/>
    </source>
</evidence>
<evidence type="ECO:0000256" key="8">
    <source>
        <dbReference type="ARBA" id="ARBA00022989"/>
    </source>
</evidence>
<dbReference type="GO" id="GO:0005524">
    <property type="term" value="F:ATP binding"/>
    <property type="evidence" value="ECO:0007669"/>
    <property type="project" value="UniProtKB-KW"/>
</dbReference>
<dbReference type="Pfam" id="PF00664">
    <property type="entry name" value="ABC_membrane"/>
    <property type="match status" value="1"/>
</dbReference>
<keyword evidence="7" id="KW-0067">ATP-binding</keyword>
<dbReference type="PROSITE" id="PS50893">
    <property type="entry name" value="ABC_TRANSPORTER_2"/>
    <property type="match status" value="1"/>
</dbReference>
<evidence type="ECO:0000256" key="5">
    <source>
        <dbReference type="ARBA" id="ARBA00022692"/>
    </source>
</evidence>
<dbReference type="InterPro" id="IPR036640">
    <property type="entry name" value="ABC1_TM_sf"/>
</dbReference>
<dbReference type="SUPFAM" id="SSF52540">
    <property type="entry name" value="P-loop containing nucleoside triphosphate hydrolases"/>
    <property type="match status" value="1"/>
</dbReference>
<evidence type="ECO:0000256" key="10">
    <source>
        <dbReference type="SAM" id="Phobius"/>
    </source>
</evidence>
<feature type="domain" description="ABC transporter" evidence="11">
    <location>
        <begin position="339"/>
        <end position="572"/>
    </location>
</feature>
<feature type="transmembrane region" description="Helical" evidence="10">
    <location>
        <begin position="62"/>
        <end position="80"/>
    </location>
</feature>
<dbReference type="GO" id="GO:0015421">
    <property type="term" value="F:ABC-type oligopeptide transporter activity"/>
    <property type="evidence" value="ECO:0007669"/>
    <property type="project" value="TreeGrafter"/>
</dbReference>
<gene>
    <name evidence="13" type="ORF">BSR29_00315</name>
</gene>
<evidence type="ECO:0000259" key="12">
    <source>
        <dbReference type="PROSITE" id="PS50929"/>
    </source>
</evidence>
<keyword evidence="6" id="KW-0547">Nucleotide-binding</keyword>
<feature type="transmembrane region" description="Helical" evidence="10">
    <location>
        <begin position="25"/>
        <end position="47"/>
    </location>
</feature>
<protein>
    <recommendedName>
        <fullName evidence="15">ABC transporter ATP-binding protein</fullName>
    </recommendedName>
</protein>
<feature type="transmembrane region" description="Helical" evidence="10">
    <location>
        <begin position="257"/>
        <end position="277"/>
    </location>
</feature>
<reference evidence="13 14" key="1">
    <citation type="submission" date="2016-11" db="EMBL/GenBank/DDBJ databases">
        <title>Actinomyces gypaetusis sp. nov. isolated from the vulture Gypaetus barbatus in Qinghai Tibet Plateau China.</title>
        <authorList>
            <person name="Meng X."/>
        </authorList>
    </citation>
    <scope>NUCLEOTIDE SEQUENCE [LARGE SCALE GENOMIC DNA]</scope>
    <source>
        <strain evidence="13 14">VUL4_2</strain>
    </source>
</reference>
<dbReference type="GO" id="GO:0016887">
    <property type="term" value="F:ATP hydrolysis activity"/>
    <property type="evidence" value="ECO:0007669"/>
    <property type="project" value="InterPro"/>
</dbReference>
<feature type="transmembrane region" description="Helical" evidence="10">
    <location>
        <begin position="168"/>
        <end position="185"/>
    </location>
</feature>
<keyword evidence="4" id="KW-0997">Cell inner membrane</keyword>
<dbReference type="EMBL" id="MQSV01000001">
    <property type="protein sequence ID" value="OKL49448.1"/>
    <property type="molecule type" value="Genomic_DNA"/>
</dbReference>
<name>A0A1Q5PPC0_9ACTO</name>
<dbReference type="Gene3D" id="1.20.1560.10">
    <property type="entry name" value="ABC transporter type 1, transmembrane domain"/>
    <property type="match status" value="1"/>
</dbReference>
<dbReference type="FunFam" id="3.40.50.300:FF:001001">
    <property type="entry name" value="Multidrug ABC transporter ATP-binding protein"/>
    <property type="match status" value="1"/>
</dbReference>
<feature type="transmembrane region" description="Helical" evidence="10">
    <location>
        <begin position="142"/>
        <end position="162"/>
    </location>
</feature>
<comment type="subcellular location">
    <subcellularLocation>
        <location evidence="1">Cell membrane</location>
        <topology evidence="1">Multi-pass membrane protein</topology>
    </subcellularLocation>
</comment>
<dbReference type="PROSITE" id="PS50929">
    <property type="entry name" value="ABC_TM1F"/>
    <property type="match status" value="1"/>
</dbReference>
<dbReference type="GO" id="GO:0005886">
    <property type="term" value="C:plasma membrane"/>
    <property type="evidence" value="ECO:0007669"/>
    <property type="project" value="UniProtKB-SubCell"/>
</dbReference>
<dbReference type="CDD" id="cd07346">
    <property type="entry name" value="ABC_6TM_exporters"/>
    <property type="match status" value="1"/>
</dbReference>
<evidence type="ECO:0000256" key="1">
    <source>
        <dbReference type="ARBA" id="ARBA00004651"/>
    </source>
</evidence>
<evidence type="ECO:0000256" key="3">
    <source>
        <dbReference type="ARBA" id="ARBA00022475"/>
    </source>
</evidence>
<dbReference type="OrthoDB" id="9806127at2"/>
<dbReference type="InterPro" id="IPR011527">
    <property type="entry name" value="ABC1_TM_dom"/>
</dbReference>
<evidence type="ECO:0000256" key="2">
    <source>
        <dbReference type="ARBA" id="ARBA00022448"/>
    </source>
</evidence>
<evidence type="ECO:0000256" key="4">
    <source>
        <dbReference type="ARBA" id="ARBA00022519"/>
    </source>
</evidence>
<dbReference type="AlphaFoldDB" id="A0A1Q5PPC0"/>
<comment type="caution">
    <text evidence="13">The sequence shown here is derived from an EMBL/GenBank/DDBJ whole genome shotgun (WGS) entry which is preliminary data.</text>
</comment>
<dbReference type="InterPro" id="IPR039421">
    <property type="entry name" value="Type_1_exporter"/>
</dbReference>
<keyword evidence="2" id="KW-0813">Transport</keyword>
<keyword evidence="5 10" id="KW-0812">Transmembrane</keyword>
<evidence type="ECO:0000313" key="13">
    <source>
        <dbReference type="EMBL" id="OKL49448.1"/>
    </source>
</evidence>
<dbReference type="PANTHER" id="PTHR43394:SF1">
    <property type="entry name" value="ATP-BINDING CASSETTE SUB-FAMILY B MEMBER 10, MITOCHONDRIAL"/>
    <property type="match status" value="1"/>
</dbReference>
<dbReference type="SUPFAM" id="SSF90123">
    <property type="entry name" value="ABC transporter transmembrane region"/>
    <property type="match status" value="1"/>
</dbReference>
<dbReference type="Pfam" id="PF00005">
    <property type="entry name" value="ABC_tran"/>
    <property type="match status" value="1"/>
</dbReference>
<proteinExistence type="predicted"/>
<dbReference type="InterPro" id="IPR003439">
    <property type="entry name" value="ABC_transporter-like_ATP-bd"/>
</dbReference>
<dbReference type="InterPro" id="IPR003593">
    <property type="entry name" value="AAA+_ATPase"/>
</dbReference>
<sequence>MKLPVASNTETRKAFGRLIYQHRKLMGASFATQLLGIVFATALPWLTGKTLDWIAAGRDTRIISWAITAMVILVIIRIIFNYIAELLGGIVAEDMFQTLRDQVITQATHLPLSVVESSGSGDLLGRVTYDVRRIQGFMTQGLVSIIQLLLTAIVTYVTALLVAPSLGWTLLVALVPILYTMRWHFSHMSAIIQANAGMVANVSGQISENAGGARIIEAQGLVPTRVKRLHQIGRSMWNLQATTGYTRARSMGAVNTLVMLPLLFTVILGALFIPRGWATIGTVTTVTMLTLQLRAPLTSAMYWITNMQVAWASMQRIAGIGLVPNDRVTKNIAPANSQIDLADVTFAYRADHEVLHGLNLSIKPGERLAIVGTSGAGKSTLARLIAGIDAPTSGSVQIGQAEVTELPEAELHRQVILLTQEHHIFTTTLRENLRLADPAASDEKLWEALDQIGAEWAHQLAERLDTKLGTSAMELTSAQAQQLALARILLADPSTLILDEATSMLDPTSARTLERALGKVLEGRTVIMIAHRLFTAQDADRICVMEDGRIIELGSHEELLSQNGTYSDLWSAWQQK</sequence>
<dbReference type="Gene3D" id="3.40.50.300">
    <property type="entry name" value="P-loop containing nucleotide triphosphate hydrolases"/>
    <property type="match status" value="1"/>
</dbReference>
<keyword evidence="14" id="KW-1185">Reference proteome</keyword>
<evidence type="ECO:0000256" key="9">
    <source>
        <dbReference type="ARBA" id="ARBA00023136"/>
    </source>
</evidence>
<dbReference type="InterPro" id="IPR027417">
    <property type="entry name" value="P-loop_NTPase"/>
</dbReference>
<feature type="domain" description="ABC transmembrane type-1" evidence="12">
    <location>
        <begin position="28"/>
        <end position="308"/>
    </location>
</feature>
<evidence type="ECO:0000259" key="11">
    <source>
        <dbReference type="PROSITE" id="PS50893"/>
    </source>
</evidence>
<dbReference type="RefSeq" id="WP_073708339.1">
    <property type="nucleotide sequence ID" value="NZ_MQSV01000001.1"/>
</dbReference>
<keyword evidence="9 10" id="KW-0472">Membrane</keyword>
<evidence type="ECO:0000313" key="14">
    <source>
        <dbReference type="Proteomes" id="UP000186785"/>
    </source>
</evidence>
<accession>A0A1Q5PPC0</accession>